<proteinExistence type="predicted"/>
<dbReference type="SUPFAM" id="SSF53920">
    <property type="entry name" value="Fe-only hydrogenase"/>
    <property type="match status" value="1"/>
</dbReference>
<dbReference type="InterPro" id="IPR009016">
    <property type="entry name" value="Fe_hydrogenase"/>
</dbReference>
<dbReference type="AlphaFoldDB" id="S7P4Q5"/>
<evidence type="ECO:0000313" key="2">
    <source>
        <dbReference type="Proteomes" id="UP000052978"/>
    </source>
</evidence>
<dbReference type="PANTHER" id="PTHR11615">
    <property type="entry name" value="NITRATE, FORMATE, IRON DEHYDROGENASE"/>
    <property type="match status" value="1"/>
</dbReference>
<dbReference type="Proteomes" id="UP000052978">
    <property type="component" value="Unassembled WGS sequence"/>
</dbReference>
<dbReference type="Gene3D" id="3.40.950.10">
    <property type="entry name" value="Fe-only Hydrogenase (Larger Subunit), Chain L, domain 3"/>
    <property type="match status" value="1"/>
</dbReference>
<keyword evidence="2" id="KW-1185">Reference proteome</keyword>
<evidence type="ECO:0000313" key="1">
    <source>
        <dbReference type="EMBL" id="EPQ05183.1"/>
    </source>
</evidence>
<organism evidence="1 2">
    <name type="scientific">Myotis brandtii</name>
    <name type="common">Brandt's bat</name>
    <dbReference type="NCBI Taxonomy" id="109478"/>
    <lineage>
        <taxon>Eukaryota</taxon>
        <taxon>Metazoa</taxon>
        <taxon>Chordata</taxon>
        <taxon>Craniata</taxon>
        <taxon>Vertebrata</taxon>
        <taxon>Euteleostomi</taxon>
        <taxon>Mammalia</taxon>
        <taxon>Eutheria</taxon>
        <taxon>Laurasiatheria</taxon>
        <taxon>Chiroptera</taxon>
        <taxon>Yangochiroptera</taxon>
        <taxon>Vespertilionidae</taxon>
        <taxon>Myotis</taxon>
    </lineage>
</organism>
<gene>
    <name evidence="1" type="ORF">D623_10002463</name>
</gene>
<reference evidence="1 2" key="1">
    <citation type="journal article" date="2013" name="Nat. Commun.">
        <title>Genome analysis reveals insights into physiology and longevity of the Brandt's bat Myotis brandtii.</title>
        <authorList>
            <person name="Seim I."/>
            <person name="Fang X."/>
            <person name="Xiong Z."/>
            <person name="Lobanov A.V."/>
            <person name="Huang Z."/>
            <person name="Ma S."/>
            <person name="Feng Y."/>
            <person name="Turanov A.A."/>
            <person name="Zhu Y."/>
            <person name="Lenz T.L."/>
            <person name="Gerashchenko M.V."/>
            <person name="Fan D."/>
            <person name="Hee Yim S."/>
            <person name="Yao X."/>
            <person name="Jordan D."/>
            <person name="Xiong Y."/>
            <person name="Ma Y."/>
            <person name="Lyapunov A.N."/>
            <person name="Chen G."/>
            <person name="Kulakova O.I."/>
            <person name="Sun Y."/>
            <person name="Lee S.G."/>
            <person name="Bronson R.T."/>
            <person name="Moskalev A.A."/>
            <person name="Sunyaev S.R."/>
            <person name="Zhang G."/>
            <person name="Krogh A."/>
            <person name="Wang J."/>
            <person name="Gladyshev V.N."/>
        </authorList>
    </citation>
    <scope>NUCLEOTIDE SEQUENCE [LARGE SCALE GENOMIC DNA]</scope>
</reference>
<dbReference type="InterPro" id="IPR050340">
    <property type="entry name" value="Cytosolic_Fe-S_CAF"/>
</dbReference>
<name>S7P4Q5_MYOBR</name>
<accession>S7P4Q5</accession>
<protein>
    <submittedName>
        <fullName evidence="1">Nuclear prelamin A recognition factor</fullName>
    </submittedName>
</protein>
<dbReference type="Gene3D" id="3.40.50.1780">
    <property type="match status" value="1"/>
</dbReference>
<sequence length="76" mass="8821">MCPQSLPYFAAKFSLSVTDASRRFCGYSKALEYTVFHRKIAADFSILEIQKEFVRRYCQHCEEEPRLSMLTSAYPG</sequence>
<dbReference type="EMBL" id="KE161753">
    <property type="protein sequence ID" value="EPQ05183.1"/>
    <property type="molecule type" value="Genomic_DNA"/>
</dbReference>